<dbReference type="EMBL" id="OC858687">
    <property type="protein sequence ID" value="CAD7626737.1"/>
    <property type="molecule type" value="Genomic_DNA"/>
</dbReference>
<organism evidence="2">
    <name type="scientific">Medioppia subpectinata</name>
    <dbReference type="NCBI Taxonomy" id="1979941"/>
    <lineage>
        <taxon>Eukaryota</taxon>
        <taxon>Metazoa</taxon>
        <taxon>Ecdysozoa</taxon>
        <taxon>Arthropoda</taxon>
        <taxon>Chelicerata</taxon>
        <taxon>Arachnida</taxon>
        <taxon>Acari</taxon>
        <taxon>Acariformes</taxon>
        <taxon>Sarcoptiformes</taxon>
        <taxon>Oribatida</taxon>
        <taxon>Brachypylina</taxon>
        <taxon>Oppioidea</taxon>
        <taxon>Oppiidae</taxon>
        <taxon>Medioppia</taxon>
    </lineage>
</organism>
<dbReference type="EMBL" id="CAJPIZ010004112">
    <property type="protein sequence ID" value="CAG2107167.1"/>
    <property type="molecule type" value="Genomic_DNA"/>
</dbReference>
<name>A0A7R9KR40_9ACAR</name>
<reference evidence="2" key="1">
    <citation type="submission" date="2020-11" db="EMBL/GenBank/DDBJ databases">
        <authorList>
            <person name="Tran Van P."/>
        </authorList>
    </citation>
    <scope>NUCLEOTIDE SEQUENCE</scope>
</reference>
<gene>
    <name evidence="2" type="ORF">OSB1V03_LOCUS7169</name>
</gene>
<dbReference type="PANTHER" id="PTHR17611:SF3">
    <property type="entry name" value="DNA SEGMENT, CHR 5, ERATO DOI 579, EXPRESSED"/>
    <property type="match status" value="1"/>
</dbReference>
<dbReference type="Proteomes" id="UP000759131">
    <property type="component" value="Unassembled WGS sequence"/>
</dbReference>
<dbReference type="OrthoDB" id="3247158at2759"/>
<evidence type="ECO:0000313" key="3">
    <source>
        <dbReference type="Proteomes" id="UP000759131"/>
    </source>
</evidence>
<evidence type="ECO:0000313" key="2">
    <source>
        <dbReference type="EMBL" id="CAD7626737.1"/>
    </source>
</evidence>
<accession>A0A7R9KR40</accession>
<sequence length="287" mass="31941">MRRSQSNRKLQSNMKLTHQRTSRYDNAPESLTDWLEEQLDSRGIDAVVYTRYILSLLLEDSSDSDDDIGGGGGLSSVSASDINRCSCKQTCAKDNIRPVTSTKWKHKRYLKQIQSNNGVNNSCVNAGTDWLSHSEYCLHSCPMNGDEERRLAVVECLKSASEQESGIESFVDELCAKLKTIKSLSETSEMVADSKADINCNNGVKKAVTRQEMAIKYYAAFPSLDTNSVDDTNANTVSKADTIEPTVQKKSVKNKIQWNGQKIIEFMSKGSLDGVLFLYSLMAFLSK</sequence>
<keyword evidence="3" id="KW-1185">Reference proteome</keyword>
<dbReference type="PANTHER" id="PTHR17611">
    <property type="entry name" value="DNA SEGMENT, CHR 5, ERATO DOI 579, EXPRESSED"/>
    <property type="match status" value="1"/>
</dbReference>
<evidence type="ECO:0000256" key="1">
    <source>
        <dbReference type="SAM" id="MobiDB-lite"/>
    </source>
</evidence>
<feature type="compositionally biased region" description="Polar residues" evidence="1">
    <location>
        <begin position="7"/>
        <end position="16"/>
    </location>
</feature>
<proteinExistence type="predicted"/>
<dbReference type="InterPro" id="IPR027871">
    <property type="entry name" value="DUF4603"/>
</dbReference>
<dbReference type="Pfam" id="PF15376">
    <property type="entry name" value="DUF4603"/>
    <property type="match status" value="2"/>
</dbReference>
<protein>
    <submittedName>
        <fullName evidence="2">Uncharacterized protein</fullName>
    </submittedName>
</protein>
<dbReference type="AlphaFoldDB" id="A0A7R9KR40"/>
<feature type="region of interest" description="Disordered" evidence="1">
    <location>
        <begin position="1"/>
        <end position="23"/>
    </location>
</feature>